<dbReference type="PANTHER" id="PTHR47505:SF1">
    <property type="entry name" value="DNA UTILIZATION PROTEIN YHGH"/>
    <property type="match status" value="1"/>
</dbReference>
<dbReference type="EMBL" id="BAAALM010000016">
    <property type="protein sequence ID" value="GAA1215372.1"/>
    <property type="molecule type" value="Genomic_DNA"/>
</dbReference>
<gene>
    <name evidence="1" type="ORF">GCM10009675_41900</name>
</gene>
<dbReference type="SUPFAM" id="SSF53271">
    <property type="entry name" value="PRTase-like"/>
    <property type="match status" value="1"/>
</dbReference>
<evidence type="ECO:0008006" key="3">
    <source>
        <dbReference type="Google" id="ProtNLM"/>
    </source>
</evidence>
<dbReference type="InterPro" id="IPR029057">
    <property type="entry name" value="PRTase-like"/>
</dbReference>
<evidence type="ECO:0000313" key="2">
    <source>
        <dbReference type="Proteomes" id="UP001500467"/>
    </source>
</evidence>
<keyword evidence="2" id="KW-1185">Reference proteome</keyword>
<comment type="caution">
    <text evidence="1">The sequence shown here is derived from an EMBL/GenBank/DDBJ whole genome shotgun (WGS) entry which is preliminary data.</text>
</comment>
<evidence type="ECO:0000313" key="1">
    <source>
        <dbReference type="EMBL" id="GAA1215372.1"/>
    </source>
</evidence>
<accession>A0ABN1VKL2</accession>
<organism evidence="1 2">
    <name type="scientific">Prauserella alba</name>
    <dbReference type="NCBI Taxonomy" id="176898"/>
    <lineage>
        <taxon>Bacteria</taxon>
        <taxon>Bacillati</taxon>
        <taxon>Actinomycetota</taxon>
        <taxon>Actinomycetes</taxon>
        <taxon>Pseudonocardiales</taxon>
        <taxon>Pseudonocardiaceae</taxon>
        <taxon>Prauserella</taxon>
    </lineage>
</organism>
<dbReference type="PANTHER" id="PTHR47505">
    <property type="entry name" value="DNA UTILIZATION PROTEIN YHGH"/>
    <property type="match status" value="1"/>
</dbReference>
<protein>
    <recommendedName>
        <fullName evidence="3">Amidophosphoribosyltransferase</fullName>
    </recommendedName>
</protein>
<sequence length="238" mass="23326">MSGPGGMLPGVTKQGMAAGAAALLDLVLPENCAGCDAPGGACCPSCLSAFGAARPAAVHGAGAPGGPTYALARHADVARALVVAHKERGRRGLTRPLGRALAAALPRLPEARPDAAGSWWLVPVPSRRSAARARGGSHVLALARAGAAALSEAGLPAAVAPALRLAAGARDAVGLDRSERTANLAGRLRVAAAGAPPPGVPVVLLDDVVTTGATLGACRAALRRSGIEPCVALTLTAA</sequence>
<dbReference type="Proteomes" id="UP001500467">
    <property type="component" value="Unassembled WGS sequence"/>
</dbReference>
<dbReference type="Gene3D" id="3.40.50.2020">
    <property type="match status" value="1"/>
</dbReference>
<reference evidence="1 2" key="1">
    <citation type="journal article" date="2019" name="Int. J. Syst. Evol. Microbiol.">
        <title>The Global Catalogue of Microorganisms (GCM) 10K type strain sequencing project: providing services to taxonomists for standard genome sequencing and annotation.</title>
        <authorList>
            <consortium name="The Broad Institute Genomics Platform"/>
            <consortium name="The Broad Institute Genome Sequencing Center for Infectious Disease"/>
            <person name="Wu L."/>
            <person name="Ma J."/>
        </authorList>
    </citation>
    <scope>NUCLEOTIDE SEQUENCE [LARGE SCALE GENOMIC DNA]</scope>
    <source>
        <strain evidence="1 2">JCM 13022</strain>
    </source>
</reference>
<name>A0ABN1VKL2_9PSEU</name>
<dbReference type="InterPro" id="IPR051910">
    <property type="entry name" value="ComF/GntX_DNA_util-trans"/>
</dbReference>
<proteinExistence type="predicted"/>